<dbReference type="AlphaFoldDB" id="A0A0D0CED4"/>
<dbReference type="OrthoDB" id="5419315at2759"/>
<dbReference type="Pfam" id="PF11951">
    <property type="entry name" value="Fungal_trans_2"/>
    <property type="match status" value="1"/>
</dbReference>
<keyword evidence="5" id="KW-1185">Reference proteome</keyword>
<evidence type="ECO:0000313" key="5">
    <source>
        <dbReference type="Proteomes" id="UP000053593"/>
    </source>
</evidence>
<sequence>MKGERPPRPQDVWCPDVIWDLTTHCWAQIAQDRPSANEILNILQRVPGSSFIEPPTSILSKIPGEFPFIGEDMALQGGKPKEEGLKRKRDDDGDDGSSSSRNPFPFRPSPQQGYLSGPHKSNLPTFPNNTGLAPQEWYYRHLLQPHLVHQANTLQQLQQLSQQVPPPLPPPRHHPPPTAPTLTQMHSRQLVPALPSTLASSFGHMSRMLSSNVKGSIPARLAPSDILDGLSFHYRTVVVYLQYPLADKECLSRVLSEDIQNNDRFARRAARLLALIHFQRCTASIPQSIELTVKEEYKELLRMFSFAKVQFDADDALCALNVISAFLFDGGRGDWERWIRVASLYSARILEDRSRFMDYRDVITNCEDKEQFIIIRTFWFDVLASVTTMESPLFLKAIDKLYDPENQSSLLDVSEMLPIMGCIVWAFAQISSLDWEKKCRFSIFDSFSRRAADIELHLAPPDPSLKARSEDDVPRLLASEAFRTSAIVYLRTVVHGDHPLVPEIAEAVNEAIGSLEQIIAAPEKVRHVAVQSTVFPFFICAALTTKNDKRNSLLNALIDEGEVGSCRGAVELLKGLNLGTVTSKTVPWRAAIRESKMLLV</sequence>
<comment type="subcellular location">
    <subcellularLocation>
        <location evidence="1">Nucleus</location>
    </subcellularLocation>
</comment>
<accession>A0A0D0CED4</accession>
<evidence type="ECO:0000256" key="3">
    <source>
        <dbReference type="SAM" id="MobiDB-lite"/>
    </source>
</evidence>
<organism evidence="4 5">
    <name type="scientific">Collybiopsis luxurians FD-317 M1</name>
    <dbReference type="NCBI Taxonomy" id="944289"/>
    <lineage>
        <taxon>Eukaryota</taxon>
        <taxon>Fungi</taxon>
        <taxon>Dikarya</taxon>
        <taxon>Basidiomycota</taxon>
        <taxon>Agaricomycotina</taxon>
        <taxon>Agaricomycetes</taxon>
        <taxon>Agaricomycetidae</taxon>
        <taxon>Agaricales</taxon>
        <taxon>Marasmiineae</taxon>
        <taxon>Omphalotaceae</taxon>
        <taxon>Collybiopsis</taxon>
        <taxon>Collybiopsis luxurians</taxon>
    </lineage>
</organism>
<gene>
    <name evidence="4" type="ORF">GYMLUDRAFT_88401</name>
</gene>
<proteinExistence type="predicted"/>
<dbReference type="GO" id="GO:0005634">
    <property type="term" value="C:nucleus"/>
    <property type="evidence" value="ECO:0007669"/>
    <property type="project" value="UniProtKB-SubCell"/>
</dbReference>
<dbReference type="Proteomes" id="UP000053593">
    <property type="component" value="Unassembled WGS sequence"/>
</dbReference>
<name>A0A0D0CED4_9AGAR</name>
<evidence type="ECO:0000256" key="2">
    <source>
        <dbReference type="ARBA" id="ARBA00023242"/>
    </source>
</evidence>
<dbReference type="InterPro" id="IPR021858">
    <property type="entry name" value="Fun_TF"/>
</dbReference>
<dbReference type="HOGENOM" id="CLU_454956_0_0_1"/>
<protein>
    <submittedName>
        <fullName evidence="4">Uncharacterized protein</fullName>
    </submittedName>
</protein>
<dbReference type="Gene3D" id="1.10.510.10">
    <property type="entry name" value="Transferase(Phosphotransferase) domain 1"/>
    <property type="match status" value="1"/>
</dbReference>
<feature type="region of interest" description="Disordered" evidence="3">
    <location>
        <begin position="74"/>
        <end position="128"/>
    </location>
</feature>
<feature type="region of interest" description="Disordered" evidence="3">
    <location>
        <begin position="162"/>
        <end position="185"/>
    </location>
</feature>
<dbReference type="PANTHER" id="PTHR37534:SF46">
    <property type="entry name" value="ZN(II)2CYS6 TRANSCRIPTION FACTOR (EUROFUNG)"/>
    <property type="match status" value="1"/>
</dbReference>
<dbReference type="EMBL" id="KN834830">
    <property type="protein sequence ID" value="KIK53338.1"/>
    <property type="molecule type" value="Genomic_DNA"/>
</dbReference>
<reference evidence="4 5" key="1">
    <citation type="submission" date="2014-04" db="EMBL/GenBank/DDBJ databases">
        <title>Evolutionary Origins and Diversification of the Mycorrhizal Mutualists.</title>
        <authorList>
            <consortium name="DOE Joint Genome Institute"/>
            <consortium name="Mycorrhizal Genomics Consortium"/>
            <person name="Kohler A."/>
            <person name="Kuo A."/>
            <person name="Nagy L.G."/>
            <person name="Floudas D."/>
            <person name="Copeland A."/>
            <person name="Barry K.W."/>
            <person name="Cichocki N."/>
            <person name="Veneault-Fourrey C."/>
            <person name="LaButti K."/>
            <person name="Lindquist E.A."/>
            <person name="Lipzen A."/>
            <person name="Lundell T."/>
            <person name="Morin E."/>
            <person name="Murat C."/>
            <person name="Riley R."/>
            <person name="Ohm R."/>
            <person name="Sun H."/>
            <person name="Tunlid A."/>
            <person name="Henrissat B."/>
            <person name="Grigoriev I.V."/>
            <person name="Hibbett D.S."/>
            <person name="Martin F."/>
        </authorList>
    </citation>
    <scope>NUCLEOTIDE SEQUENCE [LARGE SCALE GENOMIC DNA]</scope>
    <source>
        <strain evidence="4 5">FD-317 M1</strain>
    </source>
</reference>
<evidence type="ECO:0000256" key="1">
    <source>
        <dbReference type="ARBA" id="ARBA00004123"/>
    </source>
</evidence>
<feature type="compositionally biased region" description="Basic and acidic residues" evidence="3">
    <location>
        <begin position="79"/>
        <end position="91"/>
    </location>
</feature>
<dbReference type="PANTHER" id="PTHR37534">
    <property type="entry name" value="TRANSCRIPTIONAL ACTIVATOR PROTEIN UGA3"/>
    <property type="match status" value="1"/>
</dbReference>
<keyword evidence="2" id="KW-0539">Nucleus</keyword>
<evidence type="ECO:0000313" key="4">
    <source>
        <dbReference type="EMBL" id="KIK53338.1"/>
    </source>
</evidence>